<proteinExistence type="predicted"/>
<dbReference type="EMBL" id="CP159837">
    <property type="protein sequence ID" value="XCM36899.1"/>
    <property type="molecule type" value="Genomic_DNA"/>
</dbReference>
<protein>
    <submittedName>
        <fullName evidence="1">Uncharacterized protein</fullName>
    </submittedName>
</protein>
<gene>
    <name evidence="1" type="ORF">ABWT76_005688</name>
</gene>
<dbReference type="AlphaFoldDB" id="A0AAU8JFL8"/>
<sequence>MAYLIAEYSKYNGIAYIGESAWNHLETKAGNVMGYFIKKYIKITLEAVKNTNTKLEPIYLEFNNNSVVVKIADNHFLFTHYIDKKYRNVH</sequence>
<reference evidence="1" key="1">
    <citation type="submission" date="2024-07" db="EMBL/GenBank/DDBJ databases">
        <authorList>
            <person name="Kim Y.J."/>
            <person name="Jeong J.Y."/>
        </authorList>
    </citation>
    <scope>NUCLEOTIDE SEQUENCE</scope>
    <source>
        <strain evidence="1">GIHE-MW2</strain>
    </source>
</reference>
<accession>A0AAU8JFL8</accession>
<name>A0AAU8JFL8_9CYAN</name>
<evidence type="ECO:0000313" key="1">
    <source>
        <dbReference type="EMBL" id="XCM36899.1"/>
    </source>
</evidence>
<organism evidence="1">
    <name type="scientific">Planktothricoides raciborskii GIHE-MW2</name>
    <dbReference type="NCBI Taxonomy" id="2792601"/>
    <lineage>
        <taxon>Bacteria</taxon>
        <taxon>Bacillati</taxon>
        <taxon>Cyanobacteriota</taxon>
        <taxon>Cyanophyceae</taxon>
        <taxon>Oscillatoriophycideae</taxon>
        <taxon>Oscillatoriales</taxon>
        <taxon>Oscillatoriaceae</taxon>
        <taxon>Planktothricoides</taxon>
    </lineage>
</organism>
<dbReference type="RefSeq" id="WP_354635334.1">
    <property type="nucleotide sequence ID" value="NZ_CP159837.1"/>
</dbReference>